<keyword evidence="3" id="KW-0731">Sigma factor</keyword>
<dbReference type="SUPFAM" id="SSF88659">
    <property type="entry name" value="Sigma3 and sigma4 domains of RNA polymerase sigma factors"/>
    <property type="match status" value="1"/>
</dbReference>
<dbReference type="NCBIfam" id="TIGR02937">
    <property type="entry name" value="sigma70-ECF"/>
    <property type="match status" value="1"/>
</dbReference>
<dbReference type="Pfam" id="PF04542">
    <property type="entry name" value="Sigma70_r2"/>
    <property type="match status" value="1"/>
</dbReference>
<protein>
    <submittedName>
        <fullName evidence="7">ECF RNA polymerase sigma factor SigE</fullName>
    </submittedName>
</protein>
<dbReference type="AlphaFoldDB" id="A0A0P8WAV9"/>
<dbReference type="OrthoDB" id="9795666at2"/>
<evidence type="ECO:0000256" key="1">
    <source>
        <dbReference type="ARBA" id="ARBA00010641"/>
    </source>
</evidence>
<dbReference type="Gene3D" id="1.10.1740.10">
    <property type="match status" value="1"/>
</dbReference>
<dbReference type="SUPFAM" id="SSF88946">
    <property type="entry name" value="Sigma2 domain of RNA polymerase sigma factors"/>
    <property type="match status" value="1"/>
</dbReference>
<name>A0A0P8WAV9_9CLOT</name>
<dbReference type="Pfam" id="PF08281">
    <property type="entry name" value="Sigma70_r4_2"/>
    <property type="match status" value="1"/>
</dbReference>
<comment type="caution">
    <text evidence="7">The sequence shown here is derived from an EMBL/GenBank/DDBJ whole genome shotgun (WGS) entry which is preliminary data.</text>
</comment>
<accession>A0A0P8WAV9</accession>
<dbReference type="PANTHER" id="PTHR43133:SF60">
    <property type="entry name" value="RNA POLYMERASE SIGMA FACTOR SIGV"/>
    <property type="match status" value="1"/>
</dbReference>
<dbReference type="InterPro" id="IPR013249">
    <property type="entry name" value="RNA_pol_sigma70_r4_t2"/>
</dbReference>
<dbReference type="RefSeq" id="WP_054874096.1">
    <property type="nucleotide sequence ID" value="NZ_LKET01000021.1"/>
</dbReference>
<dbReference type="InterPro" id="IPR013325">
    <property type="entry name" value="RNA_pol_sigma_r2"/>
</dbReference>
<dbReference type="Gene3D" id="1.10.10.10">
    <property type="entry name" value="Winged helix-like DNA-binding domain superfamily/Winged helix DNA-binding domain"/>
    <property type="match status" value="1"/>
</dbReference>
<keyword evidence="4" id="KW-0804">Transcription</keyword>
<dbReference type="GO" id="GO:0016987">
    <property type="term" value="F:sigma factor activity"/>
    <property type="evidence" value="ECO:0007669"/>
    <property type="project" value="UniProtKB-KW"/>
</dbReference>
<dbReference type="InterPro" id="IPR007627">
    <property type="entry name" value="RNA_pol_sigma70_r2"/>
</dbReference>
<evidence type="ECO:0000259" key="6">
    <source>
        <dbReference type="Pfam" id="PF08281"/>
    </source>
</evidence>
<evidence type="ECO:0000313" key="7">
    <source>
        <dbReference type="EMBL" id="KPU45771.1"/>
    </source>
</evidence>
<dbReference type="InterPro" id="IPR039425">
    <property type="entry name" value="RNA_pol_sigma-70-like"/>
</dbReference>
<dbReference type="EMBL" id="LKET01000021">
    <property type="protein sequence ID" value="KPU45771.1"/>
    <property type="molecule type" value="Genomic_DNA"/>
</dbReference>
<dbReference type="Proteomes" id="UP000050326">
    <property type="component" value="Unassembled WGS sequence"/>
</dbReference>
<evidence type="ECO:0000259" key="5">
    <source>
        <dbReference type="Pfam" id="PF04542"/>
    </source>
</evidence>
<dbReference type="STRING" id="36849.OXPF_10060"/>
<dbReference type="InterPro" id="IPR013324">
    <property type="entry name" value="RNA_pol_sigma_r3/r4-like"/>
</dbReference>
<dbReference type="InterPro" id="IPR036388">
    <property type="entry name" value="WH-like_DNA-bd_sf"/>
</dbReference>
<dbReference type="CDD" id="cd06171">
    <property type="entry name" value="Sigma70_r4"/>
    <property type="match status" value="1"/>
</dbReference>
<feature type="domain" description="RNA polymerase sigma-70 region 2" evidence="5">
    <location>
        <begin position="14"/>
        <end position="79"/>
    </location>
</feature>
<proteinExistence type="inferred from homology"/>
<dbReference type="GO" id="GO:0003677">
    <property type="term" value="F:DNA binding"/>
    <property type="evidence" value="ECO:0007669"/>
    <property type="project" value="InterPro"/>
</dbReference>
<dbReference type="PANTHER" id="PTHR43133">
    <property type="entry name" value="RNA POLYMERASE ECF-TYPE SIGMA FACTO"/>
    <property type="match status" value="1"/>
</dbReference>
<evidence type="ECO:0000256" key="4">
    <source>
        <dbReference type="ARBA" id="ARBA00023163"/>
    </source>
</evidence>
<dbReference type="GO" id="GO:0006352">
    <property type="term" value="P:DNA-templated transcription initiation"/>
    <property type="evidence" value="ECO:0007669"/>
    <property type="project" value="InterPro"/>
</dbReference>
<reference evidence="7 8" key="1">
    <citation type="submission" date="2015-09" db="EMBL/GenBank/DDBJ databases">
        <title>Genome sequence of Oxobacter pfennigii DSM 3222.</title>
        <authorList>
            <person name="Poehlein A."/>
            <person name="Bengelsdorf F.R."/>
            <person name="Schiel-Bengelsdorf B."/>
            <person name="Duerre P."/>
            <person name="Daniel R."/>
        </authorList>
    </citation>
    <scope>NUCLEOTIDE SEQUENCE [LARGE SCALE GENOMIC DNA]</scope>
    <source>
        <strain evidence="7 8">DSM 3222</strain>
    </source>
</reference>
<keyword evidence="8" id="KW-1185">Reference proteome</keyword>
<comment type="similarity">
    <text evidence="1">Belongs to the sigma-70 factor family. ECF subfamily.</text>
</comment>
<dbReference type="InterPro" id="IPR014284">
    <property type="entry name" value="RNA_pol_sigma-70_dom"/>
</dbReference>
<organism evidence="7 8">
    <name type="scientific">Oxobacter pfennigii</name>
    <dbReference type="NCBI Taxonomy" id="36849"/>
    <lineage>
        <taxon>Bacteria</taxon>
        <taxon>Bacillati</taxon>
        <taxon>Bacillota</taxon>
        <taxon>Clostridia</taxon>
        <taxon>Eubacteriales</taxon>
        <taxon>Clostridiaceae</taxon>
        <taxon>Oxobacter</taxon>
    </lineage>
</organism>
<evidence type="ECO:0000256" key="3">
    <source>
        <dbReference type="ARBA" id="ARBA00023082"/>
    </source>
</evidence>
<sequence>MGEQYRPTSSEEAVEHYATMVYRLAYAQVRNKADADDIFQEVFLRYVKNVKNFNSKEHEKFWLIRTTVNCSKNLWRSAWFRKTVPLDDKLVFEGSAENTLTSELCKLPEKFRIVLHLFYYEDFSVAKIAEILGQKEPTIRTWLTRARVALGKSLGEEFIND</sequence>
<gene>
    <name evidence="7" type="primary">sigE_2</name>
    <name evidence="7" type="ORF">OXPF_10060</name>
</gene>
<feature type="domain" description="RNA polymerase sigma factor 70 region 4 type 2" evidence="6">
    <location>
        <begin position="102"/>
        <end position="150"/>
    </location>
</feature>
<keyword evidence="2" id="KW-0805">Transcription regulation</keyword>
<evidence type="ECO:0000256" key="2">
    <source>
        <dbReference type="ARBA" id="ARBA00023015"/>
    </source>
</evidence>
<evidence type="ECO:0000313" key="8">
    <source>
        <dbReference type="Proteomes" id="UP000050326"/>
    </source>
</evidence>